<organism evidence="3 4">
    <name type="scientific">Elysia marginata</name>
    <dbReference type="NCBI Taxonomy" id="1093978"/>
    <lineage>
        <taxon>Eukaryota</taxon>
        <taxon>Metazoa</taxon>
        <taxon>Spiralia</taxon>
        <taxon>Lophotrochozoa</taxon>
        <taxon>Mollusca</taxon>
        <taxon>Gastropoda</taxon>
        <taxon>Heterobranchia</taxon>
        <taxon>Euthyneura</taxon>
        <taxon>Panpulmonata</taxon>
        <taxon>Sacoglossa</taxon>
        <taxon>Placobranchoidea</taxon>
        <taxon>Plakobranchidae</taxon>
        <taxon>Elysia</taxon>
    </lineage>
</organism>
<evidence type="ECO:0000313" key="3">
    <source>
        <dbReference type="EMBL" id="GFR95578.1"/>
    </source>
</evidence>
<proteinExistence type="predicted"/>
<keyword evidence="4" id="KW-1185">Reference proteome</keyword>
<accession>A0AAV4HCB3</accession>
<dbReference type="Pfam" id="PF03184">
    <property type="entry name" value="DDE_1"/>
    <property type="match status" value="1"/>
</dbReference>
<protein>
    <submittedName>
        <fullName evidence="3">Tigger transposable element-derived protein 4</fullName>
    </submittedName>
</protein>
<dbReference type="EMBL" id="BMAT01001920">
    <property type="protein sequence ID" value="GFR95578.1"/>
    <property type="molecule type" value="Genomic_DNA"/>
</dbReference>
<dbReference type="Proteomes" id="UP000762676">
    <property type="component" value="Unassembled WGS sequence"/>
</dbReference>
<name>A0AAV4HCB3_9GAST</name>
<sequence length="181" mass="20511">MGIINNLNCNYRGTLLKRIINHINEGKNFNNVKLTLLEAVIILKQAWEKVENALIRKCFKKAGFQASKTNEIEAEDTDVQPFLSRLLMEYCIPDSLDDLDNLDKDVPTAPSPEEMNPNTTDSERESEIEPAADDEDDQGEEMPPVSDESAALSQYFMQRGLSDELLSKVKKTNEFQKVQSK</sequence>
<dbReference type="AlphaFoldDB" id="A0AAV4HCB3"/>
<evidence type="ECO:0000256" key="1">
    <source>
        <dbReference type="SAM" id="MobiDB-lite"/>
    </source>
</evidence>
<feature type="domain" description="DDE-1" evidence="2">
    <location>
        <begin position="2"/>
        <end position="59"/>
    </location>
</feature>
<feature type="compositionally biased region" description="Acidic residues" evidence="1">
    <location>
        <begin position="128"/>
        <end position="140"/>
    </location>
</feature>
<comment type="caution">
    <text evidence="3">The sequence shown here is derived from an EMBL/GenBank/DDBJ whole genome shotgun (WGS) entry which is preliminary data.</text>
</comment>
<evidence type="ECO:0000313" key="4">
    <source>
        <dbReference type="Proteomes" id="UP000762676"/>
    </source>
</evidence>
<reference evidence="3 4" key="1">
    <citation type="journal article" date="2021" name="Elife">
        <title>Chloroplast acquisition without the gene transfer in kleptoplastic sea slugs, Plakobranchus ocellatus.</title>
        <authorList>
            <person name="Maeda T."/>
            <person name="Takahashi S."/>
            <person name="Yoshida T."/>
            <person name="Shimamura S."/>
            <person name="Takaki Y."/>
            <person name="Nagai Y."/>
            <person name="Toyoda A."/>
            <person name="Suzuki Y."/>
            <person name="Arimoto A."/>
            <person name="Ishii H."/>
            <person name="Satoh N."/>
            <person name="Nishiyama T."/>
            <person name="Hasebe M."/>
            <person name="Maruyama T."/>
            <person name="Minagawa J."/>
            <person name="Obokata J."/>
            <person name="Shigenobu S."/>
        </authorList>
    </citation>
    <scope>NUCLEOTIDE SEQUENCE [LARGE SCALE GENOMIC DNA]</scope>
</reference>
<feature type="region of interest" description="Disordered" evidence="1">
    <location>
        <begin position="101"/>
        <end position="154"/>
    </location>
</feature>
<gene>
    <name evidence="3" type="ORF">ElyMa_000947900</name>
</gene>
<dbReference type="InterPro" id="IPR004875">
    <property type="entry name" value="DDE_SF_endonuclease_dom"/>
</dbReference>
<dbReference type="GO" id="GO:0003676">
    <property type="term" value="F:nucleic acid binding"/>
    <property type="evidence" value="ECO:0007669"/>
    <property type="project" value="InterPro"/>
</dbReference>
<evidence type="ECO:0000259" key="2">
    <source>
        <dbReference type="Pfam" id="PF03184"/>
    </source>
</evidence>